<keyword evidence="2" id="KW-0677">Repeat</keyword>
<dbReference type="HOGENOM" id="CLU_076338_0_0_7"/>
<sequence>MRYLFSLIALLGLVMAGSLPTVAPQRQIEADGAVNDIVLSDDGALIAGTDHGSLQRIDLQSFKVETLLHLPQVKDFMGDKIDDKVFSVDELGGRYLILSDSGQGGFSDLRILENGKVTKLFGAEERHSIVKARFVDKNHILYATLGNEAVLYEIGTGKELYREQLSESKFSDFSMDSRRKRAVFGCESGELTVIETATGKILKRIEKLHVDNVFSVDIRQDWVIAGAQDRRASYYNLSSGEHGYFKSDFLIYAVALSPAAKTAAYAMHDDNSITLYHLDTKTPFALLKGQKSILTRIVFKDETTLFSASHDPSIMLWKIKP</sequence>
<feature type="repeat" description="WD" evidence="3">
    <location>
        <begin position="287"/>
        <end position="321"/>
    </location>
</feature>
<evidence type="ECO:0000256" key="4">
    <source>
        <dbReference type="SAM" id="SignalP"/>
    </source>
</evidence>
<accession>E6X0K0</accession>
<dbReference type="PROSITE" id="PS50294">
    <property type="entry name" value="WD_REPEATS_REGION"/>
    <property type="match status" value="1"/>
</dbReference>
<dbReference type="KEGG" id="nsa:Nitsa_1602"/>
<evidence type="ECO:0000256" key="1">
    <source>
        <dbReference type="ARBA" id="ARBA00022574"/>
    </source>
</evidence>
<gene>
    <name evidence="5" type="ordered locus">Nitsa_1602</name>
</gene>
<dbReference type="SMART" id="SM00320">
    <property type="entry name" value="WD40"/>
    <property type="match status" value="3"/>
</dbReference>
<feature type="signal peptide" evidence="4">
    <location>
        <begin position="1"/>
        <end position="23"/>
    </location>
</feature>
<dbReference type="eggNOG" id="COG3391">
    <property type="taxonomic scope" value="Bacteria"/>
</dbReference>
<dbReference type="RefSeq" id="WP_013554538.1">
    <property type="nucleotide sequence ID" value="NC_014935.1"/>
</dbReference>
<evidence type="ECO:0000313" key="5">
    <source>
        <dbReference type="EMBL" id="ADV46850.1"/>
    </source>
</evidence>
<dbReference type="InterPro" id="IPR001680">
    <property type="entry name" value="WD40_rpt"/>
</dbReference>
<feature type="chain" id="PRO_5003212630" evidence="4">
    <location>
        <begin position="24"/>
        <end position="321"/>
    </location>
</feature>
<organism evidence="5 6">
    <name type="scientific">Nitratifractor salsuginis (strain DSM 16511 / JCM 12458 / E9I37-1)</name>
    <dbReference type="NCBI Taxonomy" id="749222"/>
    <lineage>
        <taxon>Bacteria</taxon>
        <taxon>Pseudomonadati</taxon>
        <taxon>Campylobacterota</taxon>
        <taxon>Epsilonproteobacteria</taxon>
        <taxon>Campylobacterales</taxon>
        <taxon>Sulfurovaceae</taxon>
        <taxon>Nitratifractor</taxon>
    </lineage>
</organism>
<proteinExistence type="predicted"/>
<dbReference type="Proteomes" id="UP000008633">
    <property type="component" value="Chromosome"/>
</dbReference>
<reference evidence="6" key="2">
    <citation type="submission" date="2011-01" db="EMBL/GenBank/DDBJ databases">
        <title>The complete genome of Nitratifractor salsuginis DSM 16511.</title>
        <authorList>
            <consortium name="US DOE Joint Genome Institute (JGI-PGF)"/>
            <person name="Lucas S."/>
            <person name="Copeland A."/>
            <person name="Lapidus A."/>
            <person name="Bruce D."/>
            <person name="Goodwin L."/>
            <person name="Pitluck S."/>
            <person name="Kyrpides N."/>
            <person name="Mavromatis K."/>
            <person name="Ivanova N."/>
            <person name="Mikhailova N."/>
            <person name="Zeytun A."/>
            <person name="Detter J.C."/>
            <person name="Tapia R."/>
            <person name="Han C."/>
            <person name="Land M."/>
            <person name="Hauser L."/>
            <person name="Markowitz V."/>
            <person name="Cheng J.-F."/>
            <person name="Hugenholtz P."/>
            <person name="Woyke T."/>
            <person name="Wu D."/>
            <person name="Tindall B."/>
            <person name="Schuetze A."/>
            <person name="Brambilla E."/>
            <person name="Klenk H.-P."/>
            <person name="Eisen J.A."/>
        </authorList>
    </citation>
    <scope>NUCLEOTIDE SEQUENCE [LARGE SCALE GENOMIC DNA]</scope>
    <source>
        <strain evidence="6">DSM 16511 / JCM 12458 / E9I37-1</strain>
    </source>
</reference>
<dbReference type="PANTHER" id="PTHR19848:SF8">
    <property type="entry name" value="F-BOX AND WD REPEAT DOMAIN CONTAINING 7"/>
    <property type="match status" value="1"/>
</dbReference>
<keyword evidence="1 3" id="KW-0853">WD repeat</keyword>
<dbReference type="PROSITE" id="PS50082">
    <property type="entry name" value="WD_REPEATS_2"/>
    <property type="match status" value="1"/>
</dbReference>
<evidence type="ECO:0000256" key="2">
    <source>
        <dbReference type="ARBA" id="ARBA00022737"/>
    </source>
</evidence>
<protein>
    <submittedName>
        <fullName evidence="5">Periplasmic nitrate reductase component NapL</fullName>
    </submittedName>
</protein>
<dbReference type="STRING" id="749222.Nitsa_1602"/>
<reference evidence="5 6" key="1">
    <citation type="journal article" date="2011" name="Stand. Genomic Sci.">
        <title>Complete genome sequence of Nitratifractor salsuginis type strain (E9I37-1).</title>
        <authorList>
            <person name="Anderson I."/>
            <person name="Sikorski J."/>
            <person name="Zeytun A."/>
            <person name="Nolan M."/>
            <person name="Lapidus A."/>
            <person name="Lucas S."/>
            <person name="Hammon N."/>
            <person name="Deshpande S."/>
            <person name="Cheng J.F."/>
            <person name="Tapia R."/>
            <person name="Han C."/>
            <person name="Goodwin L."/>
            <person name="Pitluck S."/>
            <person name="Liolios K."/>
            <person name="Pagani I."/>
            <person name="Ivanova N."/>
            <person name="Huntemann M."/>
            <person name="Mavromatis K."/>
            <person name="Ovchinikova G."/>
            <person name="Pati A."/>
            <person name="Chen A."/>
            <person name="Palaniappan K."/>
            <person name="Land M."/>
            <person name="Hauser L."/>
            <person name="Brambilla E.M."/>
            <person name="Ngatchou-Djao O.D."/>
            <person name="Rohde M."/>
            <person name="Tindall B.J."/>
            <person name="Goker M."/>
            <person name="Detter J.C."/>
            <person name="Woyke T."/>
            <person name="Bristow J."/>
            <person name="Eisen J.A."/>
            <person name="Markowitz V."/>
            <person name="Hugenholtz P."/>
            <person name="Klenk H.P."/>
            <person name="Kyrpides N.C."/>
        </authorList>
    </citation>
    <scope>NUCLEOTIDE SEQUENCE [LARGE SCALE GENOMIC DNA]</scope>
    <source>
        <strain evidence="6">DSM 16511 / JCM 12458 / E9I37-1</strain>
    </source>
</reference>
<keyword evidence="4" id="KW-0732">Signal</keyword>
<dbReference type="Gene3D" id="2.130.10.10">
    <property type="entry name" value="YVTN repeat-like/Quinoprotein amine dehydrogenase"/>
    <property type="match status" value="2"/>
</dbReference>
<dbReference type="SUPFAM" id="SSF50978">
    <property type="entry name" value="WD40 repeat-like"/>
    <property type="match status" value="1"/>
</dbReference>
<dbReference type="AlphaFoldDB" id="E6X0K0"/>
<evidence type="ECO:0000256" key="3">
    <source>
        <dbReference type="PROSITE-ProRule" id="PRU00221"/>
    </source>
</evidence>
<keyword evidence="6" id="KW-1185">Reference proteome</keyword>
<dbReference type="OrthoDB" id="11703at2"/>
<name>E6X0K0_NITSE</name>
<dbReference type="EMBL" id="CP002452">
    <property type="protein sequence ID" value="ADV46850.1"/>
    <property type="molecule type" value="Genomic_DNA"/>
</dbReference>
<dbReference type="PANTHER" id="PTHR19848">
    <property type="entry name" value="WD40 REPEAT PROTEIN"/>
    <property type="match status" value="1"/>
</dbReference>
<evidence type="ECO:0000313" key="6">
    <source>
        <dbReference type="Proteomes" id="UP000008633"/>
    </source>
</evidence>
<dbReference type="InterPro" id="IPR036322">
    <property type="entry name" value="WD40_repeat_dom_sf"/>
</dbReference>
<dbReference type="InterPro" id="IPR015943">
    <property type="entry name" value="WD40/YVTN_repeat-like_dom_sf"/>
</dbReference>